<proteinExistence type="predicted"/>
<gene>
    <name evidence="1" type="ORF">SAMN05443661_12142</name>
</gene>
<dbReference type="EMBL" id="FORO01000021">
    <property type="protein sequence ID" value="SFJ30725.1"/>
    <property type="molecule type" value="Genomic_DNA"/>
</dbReference>
<dbReference type="AlphaFoldDB" id="A0A1I3QAK6"/>
<reference evidence="1 2" key="1">
    <citation type="submission" date="2016-10" db="EMBL/GenBank/DDBJ databases">
        <authorList>
            <person name="de Groot N.N."/>
        </authorList>
    </citation>
    <scope>NUCLEOTIDE SEQUENCE [LARGE SCALE GENOMIC DNA]</scope>
    <source>
        <strain evidence="1 2">SP2</strain>
    </source>
</reference>
<sequence length="66" mass="8032">MSSEGRWNDCPECNNRKMLYPEFGYICQSCFEERGVEDQIQIRIDSIERYEIDEKKYWSEEAWPAE</sequence>
<evidence type="ECO:0000313" key="1">
    <source>
        <dbReference type="EMBL" id="SFJ30725.1"/>
    </source>
</evidence>
<evidence type="ECO:0000313" key="2">
    <source>
        <dbReference type="Proteomes" id="UP000182829"/>
    </source>
</evidence>
<organism evidence="1 2">
    <name type="scientific">Natronobacterium gregoryi</name>
    <dbReference type="NCBI Taxonomy" id="44930"/>
    <lineage>
        <taxon>Archaea</taxon>
        <taxon>Methanobacteriati</taxon>
        <taxon>Methanobacteriota</taxon>
        <taxon>Stenosarchaea group</taxon>
        <taxon>Halobacteria</taxon>
        <taxon>Halobacteriales</taxon>
        <taxon>Natrialbaceae</taxon>
        <taxon>Natronobacterium</taxon>
    </lineage>
</organism>
<protein>
    <submittedName>
        <fullName evidence="1">Uncharacterized protein</fullName>
    </submittedName>
</protein>
<accession>A0A1I3QAK6</accession>
<name>A0A1I3QAK6_9EURY</name>
<dbReference type="Proteomes" id="UP000182829">
    <property type="component" value="Unassembled WGS sequence"/>
</dbReference>